<organism evidence="2 3">
    <name type="scientific">Deinococcus aerius</name>
    <dbReference type="NCBI Taxonomy" id="200253"/>
    <lineage>
        <taxon>Bacteria</taxon>
        <taxon>Thermotogati</taxon>
        <taxon>Deinococcota</taxon>
        <taxon>Deinococci</taxon>
        <taxon>Deinococcales</taxon>
        <taxon>Deinococcaceae</taxon>
        <taxon>Deinococcus</taxon>
    </lineage>
</organism>
<evidence type="ECO:0008006" key="4">
    <source>
        <dbReference type="Google" id="ProtNLM"/>
    </source>
</evidence>
<dbReference type="AlphaFoldDB" id="A0A2I9CT32"/>
<dbReference type="PROSITE" id="PS51257">
    <property type="entry name" value="PROKAR_LIPOPROTEIN"/>
    <property type="match status" value="1"/>
</dbReference>
<protein>
    <recommendedName>
        <fullName evidence="4">Lipoprotein</fullName>
    </recommendedName>
</protein>
<keyword evidence="3" id="KW-1185">Reference proteome</keyword>
<gene>
    <name evidence="2" type="ORF">DAERI_030055</name>
</gene>
<evidence type="ECO:0000313" key="2">
    <source>
        <dbReference type="EMBL" id="GBF04889.1"/>
    </source>
</evidence>
<dbReference type="Proteomes" id="UP000236569">
    <property type="component" value="Unassembled WGS sequence"/>
</dbReference>
<evidence type="ECO:0000313" key="3">
    <source>
        <dbReference type="Proteomes" id="UP000236569"/>
    </source>
</evidence>
<comment type="caution">
    <text evidence="2">The sequence shown here is derived from an EMBL/GenBank/DDBJ whole genome shotgun (WGS) entry which is preliminary data.</text>
</comment>
<feature type="signal peptide" evidence="1">
    <location>
        <begin position="1"/>
        <end position="23"/>
    </location>
</feature>
<feature type="chain" id="PRO_5014470826" description="Lipoprotein" evidence="1">
    <location>
        <begin position="24"/>
        <end position="154"/>
    </location>
</feature>
<dbReference type="EMBL" id="BFAG01000003">
    <property type="protein sequence ID" value="GBF04889.1"/>
    <property type="molecule type" value="Genomic_DNA"/>
</dbReference>
<accession>A0A2I9CT32</accession>
<proteinExistence type="predicted"/>
<keyword evidence="1" id="KW-0732">Signal</keyword>
<name>A0A2I9CT32_9DEIO</name>
<reference evidence="3" key="1">
    <citation type="submission" date="2018-01" db="EMBL/GenBank/DDBJ databases">
        <title>Draft Genome Sequence of the Radioresistant Bacterium Deinococcus aerius TR0125, Isolated from the Higher Atmosphere above Japan.</title>
        <authorList>
            <person name="Satoh K."/>
            <person name="Arai H."/>
            <person name="Sanzen T."/>
            <person name="Kawaguchi Y."/>
            <person name="Hayashi H."/>
            <person name="Yokobori S."/>
            <person name="Yamagishi A."/>
            <person name="Oono Y."/>
            <person name="Narumi I."/>
        </authorList>
    </citation>
    <scope>NUCLEOTIDE SEQUENCE [LARGE SCALE GENOMIC DNA]</scope>
    <source>
        <strain evidence="3">TR0125</strain>
    </source>
</reference>
<sequence>MNMRRAWLLPLVAALLGACGTLAGPLTPTAGDLLAAPTALQIAGRSLKADATSSLDGNSFQVRVRVQSSRPPLPSLAVTGVYVVTEDGVWSAATTQSGRCGKGACLQGTGRGGARGLRSGEGAQIVVSLRDAGGRTLWLRDPQASVGQAGAGQN</sequence>
<evidence type="ECO:0000256" key="1">
    <source>
        <dbReference type="SAM" id="SignalP"/>
    </source>
</evidence>